<organism evidence="2 3">
    <name type="scientific">Methanopyrus kandleri (strain AV19 / DSM 6324 / JCM 9639 / NBRC 100938)</name>
    <dbReference type="NCBI Taxonomy" id="190192"/>
    <lineage>
        <taxon>Archaea</taxon>
        <taxon>Methanobacteriati</taxon>
        <taxon>Methanobacteriota</taxon>
        <taxon>Methanomada group</taxon>
        <taxon>Methanopyri</taxon>
        <taxon>Methanopyrales</taxon>
        <taxon>Methanopyraceae</taxon>
        <taxon>Methanopyrus</taxon>
    </lineage>
</organism>
<evidence type="ECO:0000313" key="2">
    <source>
        <dbReference type="EMBL" id="AAM02249.1"/>
    </source>
</evidence>
<dbReference type="STRING" id="190192.MK1036"/>
<dbReference type="HOGENOM" id="CLU_870478_0_0_2"/>
<keyword evidence="3" id="KW-1185">Reference proteome</keyword>
<name>Q8TWJ8_METKA</name>
<keyword evidence="1" id="KW-0472">Membrane</keyword>
<dbReference type="InParanoid" id="Q8TWJ8"/>
<sequence length="319" mass="33968">MPALVLIIAVSIAMTPAHGRVGGFVSGHYYLDPEFDAPNTSFGSDIDGDGRVDRIWCAEACAVDMYNLGVAMGWWNGDPVTPLQYEISATGEHDDDNLDIIDAFQAIAGSDAASKVFEVAVVSLLNRPSVYHAVLVLGAVQEGSRRYFVVDDESTSDVGELLLVPYDLFLSNLHPGILEFFGPVEVVNRLYSVLSGAISPLTVIVSSKRGRTLTVVLLTDLPGDSLAAFTEELWKAALEGYPVAVAVSKPFLDLGGVTRIRCDAPVTGDVETRRPLNGVESGEGPSPPLGIPIPFIGTVGIAGLFFLLLTFLGLSYLPV</sequence>
<proteinExistence type="predicted"/>
<dbReference type="EMBL" id="AE009439">
    <property type="protein sequence ID" value="AAM02249.1"/>
    <property type="molecule type" value="Genomic_DNA"/>
</dbReference>
<evidence type="ECO:0000256" key="1">
    <source>
        <dbReference type="SAM" id="Phobius"/>
    </source>
</evidence>
<feature type="transmembrane region" description="Helical" evidence="1">
    <location>
        <begin position="295"/>
        <end position="317"/>
    </location>
</feature>
<protein>
    <submittedName>
        <fullName evidence="2">Uncharacterized protein specific for M.kandleri, MK-38 family</fullName>
    </submittedName>
</protein>
<keyword evidence="1" id="KW-1133">Transmembrane helix</keyword>
<dbReference type="PaxDb" id="190192-MK1036"/>
<gene>
    <name evidence="2" type="ordered locus">MK1036</name>
</gene>
<dbReference type="Proteomes" id="UP000001826">
    <property type="component" value="Chromosome"/>
</dbReference>
<dbReference type="AlphaFoldDB" id="Q8TWJ8"/>
<keyword evidence="1" id="KW-0812">Transmembrane</keyword>
<dbReference type="EnsemblBacteria" id="AAM02249">
    <property type="protein sequence ID" value="AAM02249"/>
    <property type="gene ID" value="MK1036"/>
</dbReference>
<reference evidence="2 3" key="1">
    <citation type="journal article" date="2002" name="Proc. Natl. Acad. Sci. U.S.A.">
        <title>The complete genome of hyperthermophile Methanopyrus kandleri AV19 and monophyly of archaeal methanogens.</title>
        <authorList>
            <person name="Slesarev A.I."/>
            <person name="Mezhevaya K.V."/>
            <person name="Makarova K.S."/>
            <person name="Polushin N.N."/>
            <person name="Shcherbinina O.V."/>
            <person name="Shakhova V.V."/>
            <person name="Belova G.I."/>
            <person name="Aravind L."/>
            <person name="Natale D.A."/>
            <person name="Rogozin I.B."/>
            <person name="Tatusov R.L."/>
            <person name="Wolf Y.I."/>
            <person name="Stetter K.O."/>
            <person name="Malykh A.G."/>
            <person name="Koonin E.V."/>
            <person name="Kozyavkin S.A."/>
        </authorList>
    </citation>
    <scope>NUCLEOTIDE SEQUENCE [LARGE SCALE GENOMIC DNA]</scope>
    <source>
        <strain evidence="3">AV19 / DSM 6324 / JCM 9639 / NBRC 100938</strain>
    </source>
</reference>
<dbReference type="KEGG" id="mka:MK1036"/>
<accession>Q8TWJ8</accession>
<evidence type="ECO:0000313" key="3">
    <source>
        <dbReference type="Proteomes" id="UP000001826"/>
    </source>
</evidence>